<keyword evidence="13" id="KW-1185">Reference proteome</keyword>
<dbReference type="PANTHER" id="PTHR33751">
    <property type="entry name" value="CBB3-TYPE CYTOCHROME C OXIDASE SUBUNIT FIXP"/>
    <property type="match status" value="1"/>
</dbReference>
<dbReference type="InterPro" id="IPR036909">
    <property type="entry name" value="Cyt_c-like_dom_sf"/>
</dbReference>
<dbReference type="PROSITE" id="PS51007">
    <property type="entry name" value="CYTC"/>
    <property type="match status" value="2"/>
</dbReference>
<feature type="domain" description="Cytochrome c" evidence="11">
    <location>
        <begin position="32"/>
        <end position="112"/>
    </location>
</feature>
<dbReference type="SUPFAM" id="SSF46626">
    <property type="entry name" value="Cytochrome c"/>
    <property type="match status" value="2"/>
</dbReference>
<feature type="domain" description="Cytochrome c" evidence="11">
    <location>
        <begin position="120"/>
        <end position="212"/>
    </location>
</feature>
<keyword evidence="2" id="KW-0813">Transport</keyword>
<feature type="binding site" description="axial binding residue" evidence="9">
    <location>
        <position position="145"/>
    </location>
    <ligand>
        <name>heme c</name>
        <dbReference type="ChEBI" id="CHEBI:61717"/>
        <label>2</label>
    </ligand>
    <ligandPart>
        <name>Fe</name>
        <dbReference type="ChEBI" id="CHEBI:18248"/>
    </ligandPart>
</feature>
<keyword evidence="4 9" id="KW-0479">Metal-binding</keyword>
<evidence type="ECO:0000256" key="1">
    <source>
        <dbReference type="ARBA" id="ARBA00004418"/>
    </source>
</evidence>
<dbReference type="GO" id="GO:0005506">
    <property type="term" value="F:iron ion binding"/>
    <property type="evidence" value="ECO:0007669"/>
    <property type="project" value="InterPro"/>
</dbReference>
<dbReference type="InterPro" id="IPR050597">
    <property type="entry name" value="Cytochrome_c_Oxidase_Subunit"/>
</dbReference>
<feature type="binding site" description="covalent" evidence="8">
    <location>
        <position position="144"/>
    </location>
    <ligand>
        <name>heme c</name>
        <dbReference type="ChEBI" id="CHEBI:61717"/>
        <label>2</label>
    </ligand>
</feature>
<evidence type="ECO:0000313" key="12">
    <source>
        <dbReference type="EMBL" id="BBJ00502.1"/>
    </source>
</evidence>
<dbReference type="PANTHER" id="PTHR33751:SF9">
    <property type="entry name" value="CYTOCHROME C4"/>
    <property type="match status" value="1"/>
</dbReference>
<protein>
    <submittedName>
        <fullName evidence="12">Cytochrome c</fullName>
    </submittedName>
</protein>
<dbReference type="Pfam" id="PF00034">
    <property type="entry name" value="Cytochrom_C"/>
    <property type="match status" value="1"/>
</dbReference>
<dbReference type="InterPro" id="IPR009056">
    <property type="entry name" value="Cyt_c-like_dom"/>
</dbReference>
<reference evidence="12 13" key="1">
    <citation type="submission" date="2019-03" db="EMBL/GenBank/DDBJ databases">
        <title>Complete genome sequence of Ferrigenium kumadai strain An22, a microaerophilic iron-oxidizing bacterium isolated from a paddy field soil.</title>
        <authorList>
            <person name="Watanabe T."/>
            <person name="Asakawa S."/>
        </authorList>
    </citation>
    <scope>NUCLEOTIDE SEQUENCE [LARGE SCALE GENOMIC DNA]</scope>
    <source>
        <strain evidence="12 13">An22</strain>
    </source>
</reference>
<evidence type="ECO:0000256" key="6">
    <source>
        <dbReference type="ARBA" id="ARBA00022982"/>
    </source>
</evidence>
<dbReference type="PIRSF" id="PIRSF000005">
    <property type="entry name" value="Cytochrome_c4"/>
    <property type="match status" value="1"/>
</dbReference>
<evidence type="ECO:0000256" key="10">
    <source>
        <dbReference type="SAM" id="SignalP"/>
    </source>
</evidence>
<keyword evidence="10" id="KW-0732">Signal</keyword>
<evidence type="ECO:0000256" key="8">
    <source>
        <dbReference type="PIRSR" id="PIRSR000005-1"/>
    </source>
</evidence>
<feature type="chain" id="PRO_5042836797" evidence="10">
    <location>
        <begin position="26"/>
        <end position="212"/>
    </location>
</feature>
<evidence type="ECO:0000256" key="4">
    <source>
        <dbReference type="ARBA" id="ARBA00022723"/>
    </source>
</evidence>
<feature type="binding site" description="axial binding residue" evidence="9">
    <location>
        <position position="190"/>
    </location>
    <ligand>
        <name>heme c</name>
        <dbReference type="ChEBI" id="CHEBI:61717"/>
        <label>2</label>
    </ligand>
    <ligandPart>
        <name>Fe</name>
        <dbReference type="ChEBI" id="CHEBI:18248"/>
    </ligandPart>
</feature>
<organism evidence="12 13">
    <name type="scientific">Ferrigenium kumadai</name>
    <dbReference type="NCBI Taxonomy" id="1682490"/>
    <lineage>
        <taxon>Bacteria</taxon>
        <taxon>Pseudomonadati</taxon>
        <taxon>Pseudomonadota</taxon>
        <taxon>Betaproteobacteria</taxon>
        <taxon>Nitrosomonadales</taxon>
        <taxon>Gallionellaceae</taxon>
        <taxon>Ferrigenium</taxon>
    </lineage>
</organism>
<feature type="binding site" description="axial binding residue" evidence="9">
    <location>
        <position position="89"/>
    </location>
    <ligand>
        <name>heme c</name>
        <dbReference type="ChEBI" id="CHEBI:61717"/>
        <label>1</label>
    </ligand>
    <ligandPart>
        <name>Fe</name>
        <dbReference type="ChEBI" id="CHEBI:18248"/>
    </ligandPart>
</feature>
<feature type="binding site" description="covalent" evidence="8">
    <location>
        <position position="49"/>
    </location>
    <ligand>
        <name>heme c</name>
        <dbReference type="ChEBI" id="CHEBI:61717"/>
        <label>1</label>
    </ligand>
</feature>
<evidence type="ECO:0000259" key="11">
    <source>
        <dbReference type="PROSITE" id="PS51007"/>
    </source>
</evidence>
<dbReference type="Proteomes" id="UP001319121">
    <property type="component" value="Chromosome"/>
</dbReference>
<evidence type="ECO:0000256" key="9">
    <source>
        <dbReference type="PIRSR" id="PIRSR000005-2"/>
    </source>
</evidence>
<evidence type="ECO:0000256" key="3">
    <source>
        <dbReference type="ARBA" id="ARBA00022617"/>
    </source>
</evidence>
<dbReference type="GO" id="GO:0042597">
    <property type="term" value="C:periplasmic space"/>
    <property type="evidence" value="ECO:0007669"/>
    <property type="project" value="UniProtKB-SubCell"/>
</dbReference>
<keyword evidence="3 8" id="KW-0349">Heme</keyword>
<feature type="signal peptide" evidence="10">
    <location>
        <begin position="1"/>
        <end position="25"/>
    </location>
</feature>
<gene>
    <name evidence="12" type="primary">cytcB</name>
    <name evidence="12" type="ORF">FGKAn22_21940</name>
</gene>
<dbReference type="InterPro" id="IPR024167">
    <property type="entry name" value="Cytochrome_c4-like"/>
</dbReference>
<dbReference type="GO" id="GO:0009055">
    <property type="term" value="F:electron transfer activity"/>
    <property type="evidence" value="ECO:0007669"/>
    <property type="project" value="InterPro"/>
</dbReference>
<name>A0AAN1T1B9_9PROT</name>
<comment type="PTM">
    <text evidence="8">Binds 2 heme c groups covalently per subunit.</text>
</comment>
<keyword evidence="7 9" id="KW-0408">Iron</keyword>
<feature type="binding site" description="covalent" evidence="8">
    <location>
        <position position="46"/>
    </location>
    <ligand>
        <name>heme c</name>
        <dbReference type="ChEBI" id="CHEBI:61717"/>
        <label>1</label>
    </ligand>
</feature>
<dbReference type="Gene3D" id="1.10.760.10">
    <property type="entry name" value="Cytochrome c-like domain"/>
    <property type="match status" value="2"/>
</dbReference>
<dbReference type="KEGG" id="fku:FGKAn22_21940"/>
<accession>A0AAN1T1B9</accession>
<dbReference type="GO" id="GO:0020037">
    <property type="term" value="F:heme binding"/>
    <property type="evidence" value="ECO:0007669"/>
    <property type="project" value="InterPro"/>
</dbReference>
<dbReference type="EMBL" id="AP019536">
    <property type="protein sequence ID" value="BBJ00502.1"/>
    <property type="molecule type" value="Genomic_DNA"/>
</dbReference>
<evidence type="ECO:0000256" key="2">
    <source>
        <dbReference type="ARBA" id="ARBA00022448"/>
    </source>
</evidence>
<proteinExistence type="predicted"/>
<evidence type="ECO:0000256" key="5">
    <source>
        <dbReference type="ARBA" id="ARBA00022764"/>
    </source>
</evidence>
<sequence length="212" mass="23021">MVSREFARLAAVAFIVFMLPVAALSAPSDGQGDAASGKWKSQAELCQECHGEDGNSLSMSTPKLAGHPSAYLAKQLDDFQSGARKHVVMSEMAANLGESDRLDIAAYFAGRKRTPEPDKLPSLMGRDLYLYGDMERGIPQCANCHGERGQGATARGMGFPALAGQHRTYLRIQLLKWRMGERSNSPDGVMNRIARELSDDEINGLAEYLSGL</sequence>
<evidence type="ECO:0000256" key="7">
    <source>
        <dbReference type="ARBA" id="ARBA00023004"/>
    </source>
</evidence>
<comment type="subcellular location">
    <subcellularLocation>
        <location evidence="1">Periplasm</location>
    </subcellularLocation>
</comment>
<evidence type="ECO:0000313" key="13">
    <source>
        <dbReference type="Proteomes" id="UP001319121"/>
    </source>
</evidence>
<feature type="binding site" description="axial binding residue" evidence="9">
    <location>
        <position position="50"/>
    </location>
    <ligand>
        <name>heme c</name>
        <dbReference type="ChEBI" id="CHEBI:61717"/>
        <label>1</label>
    </ligand>
    <ligandPart>
        <name>Fe</name>
        <dbReference type="ChEBI" id="CHEBI:18248"/>
    </ligandPart>
</feature>
<feature type="binding site" description="covalent" evidence="8">
    <location>
        <position position="141"/>
    </location>
    <ligand>
        <name>heme c</name>
        <dbReference type="ChEBI" id="CHEBI:61717"/>
        <label>2</label>
    </ligand>
</feature>
<keyword evidence="5" id="KW-0574">Periplasm</keyword>
<keyword evidence="6" id="KW-0249">Electron transport</keyword>
<dbReference type="AlphaFoldDB" id="A0AAN1T1B9"/>